<gene>
    <name evidence="1" type="ORF">D0Z00_004157</name>
</gene>
<protein>
    <submittedName>
        <fullName evidence="1">Uncharacterized protein</fullName>
    </submittedName>
</protein>
<keyword evidence="2" id="KW-1185">Reference proteome</keyword>
<reference evidence="1 2" key="1">
    <citation type="journal article" date="2020" name="Front. Microbiol.">
        <title>Phenotypic and Genetic Characterization of the Cheese Ripening Yeast Geotrichum candidum.</title>
        <authorList>
            <person name="Perkins V."/>
            <person name="Vignola S."/>
            <person name="Lessard M.H."/>
            <person name="Plante P.L."/>
            <person name="Corbeil J."/>
            <person name="Dugat-Bony E."/>
            <person name="Frenette M."/>
            <person name="Labrie S."/>
        </authorList>
    </citation>
    <scope>NUCLEOTIDE SEQUENCE [LARGE SCALE GENOMIC DNA]</scope>
    <source>
        <strain evidence="1 2">LMA-1147</strain>
    </source>
</reference>
<proteinExistence type="predicted"/>
<sequence length="493" mass="54346">MTNPLALGCDCKGVIHYLDAHFADRKGDSITVKNAVCIHEEDDGVLFKHSDFRDGFATSIVTRSVKLIISQIFTAANYEYMVYWIFHIDGTIQLEIKLTGILNTYVMVPGEDIGGYGTQVYPNVNAHNHQHLFSLRINPNIDGGNNSVAMVDAVQSELPVGHPGNKYGNGFLPKRTVFKTVNDSLTSYKSELSRSWDMCNPNKLHEFSGKPASYKLVSKECPPLLPKEGSLVWKRAGFARNHVQVVPYKDYQLYPAGEYVPQTSGEPSRGLPEWIGDGTANIENTDVVLYHTFGITHFPAPEDFPVMPAEPVSLLLRPRNFFKQNPCLDVPPSYAMTTSEAKKAANAEKKSLTDDASRLAFGFSENGIPIGAVLVSADGKVLGAGHNQRIQKSSAILHGEMDALEKAGRLPGSAYKGATMYTTLSPCHMCTGACLMYGINRVVLGENKTFVGGEDLLRSKGVEVINLENEECYELMQKFITERPQDWNEDIGV</sequence>
<evidence type="ECO:0000313" key="2">
    <source>
        <dbReference type="Proteomes" id="UP000744676"/>
    </source>
</evidence>
<evidence type="ECO:0000313" key="1">
    <source>
        <dbReference type="EMBL" id="KAF5093255.1"/>
    </source>
</evidence>
<name>A0ACB6UZC0_9ASCO</name>
<comment type="caution">
    <text evidence="1">The sequence shown here is derived from an EMBL/GenBank/DDBJ whole genome shotgun (WGS) entry which is preliminary data.</text>
</comment>
<organism evidence="1 2">
    <name type="scientific">Geotrichum galactomycetum</name>
    <dbReference type="NCBI Taxonomy" id="27317"/>
    <lineage>
        <taxon>Eukaryota</taxon>
        <taxon>Fungi</taxon>
        <taxon>Dikarya</taxon>
        <taxon>Ascomycota</taxon>
        <taxon>Saccharomycotina</taxon>
        <taxon>Dipodascomycetes</taxon>
        <taxon>Dipodascales</taxon>
        <taxon>Dipodascaceae</taxon>
        <taxon>Geotrichum</taxon>
    </lineage>
</organism>
<accession>A0ACB6UZC0</accession>
<dbReference type="Proteomes" id="UP000744676">
    <property type="component" value="Unassembled WGS sequence"/>
</dbReference>
<dbReference type="EMBL" id="QVQA01000256">
    <property type="protein sequence ID" value="KAF5093255.1"/>
    <property type="molecule type" value="Genomic_DNA"/>
</dbReference>